<dbReference type="InterPro" id="IPR003439">
    <property type="entry name" value="ABC_transporter-like_ATP-bd"/>
</dbReference>
<feature type="transmembrane region" description="Helical" evidence="7">
    <location>
        <begin position="157"/>
        <end position="176"/>
    </location>
</feature>
<feature type="transmembrane region" description="Helical" evidence="7">
    <location>
        <begin position="20"/>
        <end position="43"/>
    </location>
</feature>
<evidence type="ECO:0000256" key="4">
    <source>
        <dbReference type="ARBA" id="ARBA00022840"/>
    </source>
</evidence>
<dbReference type="PANTHER" id="PTHR24221:SF654">
    <property type="entry name" value="ATP-BINDING CASSETTE SUB-FAMILY B MEMBER 6"/>
    <property type="match status" value="1"/>
</dbReference>
<dbReference type="RefSeq" id="WP_316003781.1">
    <property type="nucleotide sequence ID" value="NZ_JAWDIT010000002.1"/>
</dbReference>
<feature type="domain" description="ABC transmembrane type-1" evidence="9">
    <location>
        <begin position="34"/>
        <end position="303"/>
    </location>
</feature>
<keyword evidence="11" id="KW-1185">Reference proteome</keyword>
<feature type="domain" description="ABC transporter" evidence="8">
    <location>
        <begin position="336"/>
        <end position="569"/>
    </location>
</feature>
<comment type="subcellular location">
    <subcellularLocation>
        <location evidence="1">Cell membrane</location>
        <topology evidence="1">Multi-pass membrane protein</topology>
    </subcellularLocation>
</comment>
<feature type="transmembrane region" description="Helical" evidence="7">
    <location>
        <begin position="55"/>
        <end position="77"/>
    </location>
</feature>
<gene>
    <name evidence="10" type="ORF">RWH44_05435</name>
</gene>
<keyword evidence="2 7" id="KW-0812">Transmembrane</keyword>
<keyword evidence="6 7" id="KW-0472">Membrane</keyword>
<dbReference type="InterPro" id="IPR039421">
    <property type="entry name" value="Type_1_exporter"/>
</dbReference>
<evidence type="ECO:0000256" key="5">
    <source>
        <dbReference type="ARBA" id="ARBA00022989"/>
    </source>
</evidence>
<feature type="transmembrane region" description="Helical" evidence="7">
    <location>
        <begin position="247"/>
        <end position="272"/>
    </location>
</feature>
<dbReference type="InterPro" id="IPR017871">
    <property type="entry name" value="ABC_transporter-like_CS"/>
</dbReference>
<dbReference type="Gene3D" id="3.40.50.300">
    <property type="entry name" value="P-loop containing nucleotide triphosphate hydrolases"/>
    <property type="match status" value="1"/>
</dbReference>
<dbReference type="Gene3D" id="1.20.1560.10">
    <property type="entry name" value="ABC transporter type 1, transmembrane domain"/>
    <property type="match status" value="1"/>
</dbReference>
<dbReference type="SUPFAM" id="SSF52540">
    <property type="entry name" value="P-loop containing nucleoside triphosphate hydrolases"/>
    <property type="match status" value="1"/>
</dbReference>
<evidence type="ECO:0000313" key="10">
    <source>
        <dbReference type="EMBL" id="MDU0345140.1"/>
    </source>
</evidence>
<evidence type="ECO:0000259" key="9">
    <source>
        <dbReference type="PROSITE" id="PS50929"/>
    </source>
</evidence>
<keyword evidence="5 7" id="KW-1133">Transmembrane helix</keyword>
<sequence length="573" mass="61504">MTAARSLRPFLRPHRPRIAIAALAFIVKDSPLWVLPIVTAEVIDALIADAAPTALLPWALLAATVVVVNVTANAVYVRAYFAAVRGLGADLRRSLTQRLQILSLSYHSRSASALAQTKLVRDVENVELMLQQSFGPVLTAVTVLVGASVTMGVRAPAFLVFFAVAVPLAVMLIRWLRSRTSAANERFRREVERFSTRISEMGSLLSVTRAHGLEAVAVERVTSSAEHVRAAGFDLDRINGRFGAMSWASFQILSLACLFGAVLGALTGIVTVSAGDVILLSSYFGLLTATTVAVFQLAPLLTRGRESISSMQELLTADEVEQNEGKPALSRVSGEIRFDEVTFAYAREPVLRDVDLTVTAGETVAFIGPSGSGKSTLLHLSLGLLSPDHGRVSIDGHDLGDIDRRTYRRFVSVVPQEPVLFDASIRENVAYGLPDLDDDAVWSALAGANAQSFVRQLPEGLDSVVGERGASLSGGQRQRLAIARALARDPRILLLDEATAALDGESEAAVNDALATLRAGRTTLIVAHRLSTIRAADRIVVLDAGRIIQQGDHEALAATEGYYRTMLQRAVAT</sequence>
<name>A0ABU3SK14_9MICO</name>
<comment type="caution">
    <text evidence="10">The sequence shown here is derived from an EMBL/GenBank/DDBJ whole genome shotgun (WGS) entry which is preliminary data.</text>
</comment>
<keyword evidence="3" id="KW-0547">Nucleotide-binding</keyword>
<dbReference type="InterPro" id="IPR036640">
    <property type="entry name" value="ABC1_TM_sf"/>
</dbReference>
<reference evidence="10 11" key="1">
    <citation type="submission" date="2023-09" db="EMBL/GenBank/DDBJ databases">
        <title>Microbacterium fusihabitans sp. nov., Microbacterium phycihabitans sp. nov., and Microbacterium cervinum sp. nov., isolated from dried seaweeds of beach.</title>
        <authorList>
            <person name="Lee S.D."/>
        </authorList>
    </citation>
    <scope>NUCLEOTIDE SEQUENCE [LARGE SCALE GENOMIC DNA]</scope>
    <source>
        <strain evidence="10 11">KSW2-29</strain>
    </source>
</reference>
<dbReference type="PANTHER" id="PTHR24221">
    <property type="entry name" value="ATP-BINDING CASSETTE SUB-FAMILY B"/>
    <property type="match status" value="1"/>
</dbReference>
<evidence type="ECO:0000256" key="3">
    <source>
        <dbReference type="ARBA" id="ARBA00022741"/>
    </source>
</evidence>
<feature type="transmembrane region" description="Helical" evidence="7">
    <location>
        <begin position="278"/>
        <end position="301"/>
    </location>
</feature>
<proteinExistence type="predicted"/>
<evidence type="ECO:0000256" key="1">
    <source>
        <dbReference type="ARBA" id="ARBA00004651"/>
    </source>
</evidence>
<dbReference type="InterPro" id="IPR003593">
    <property type="entry name" value="AAA+_ATPase"/>
</dbReference>
<dbReference type="Proteomes" id="UP001261125">
    <property type="component" value="Unassembled WGS sequence"/>
</dbReference>
<organism evidence="10 11">
    <name type="scientific">Microbacterium phycohabitans</name>
    <dbReference type="NCBI Taxonomy" id="3075993"/>
    <lineage>
        <taxon>Bacteria</taxon>
        <taxon>Bacillati</taxon>
        <taxon>Actinomycetota</taxon>
        <taxon>Actinomycetes</taxon>
        <taxon>Micrococcales</taxon>
        <taxon>Microbacteriaceae</taxon>
        <taxon>Microbacterium</taxon>
    </lineage>
</organism>
<dbReference type="SMART" id="SM00382">
    <property type="entry name" value="AAA"/>
    <property type="match status" value="1"/>
</dbReference>
<dbReference type="PROSITE" id="PS00211">
    <property type="entry name" value="ABC_TRANSPORTER_1"/>
    <property type="match status" value="1"/>
</dbReference>
<feature type="transmembrane region" description="Helical" evidence="7">
    <location>
        <begin position="134"/>
        <end position="151"/>
    </location>
</feature>
<dbReference type="InterPro" id="IPR027417">
    <property type="entry name" value="P-loop_NTPase"/>
</dbReference>
<keyword evidence="4 10" id="KW-0067">ATP-binding</keyword>
<dbReference type="SUPFAM" id="SSF90123">
    <property type="entry name" value="ABC transporter transmembrane region"/>
    <property type="match status" value="1"/>
</dbReference>
<evidence type="ECO:0000313" key="11">
    <source>
        <dbReference type="Proteomes" id="UP001261125"/>
    </source>
</evidence>
<evidence type="ECO:0000256" key="7">
    <source>
        <dbReference type="SAM" id="Phobius"/>
    </source>
</evidence>
<dbReference type="Pfam" id="PF00664">
    <property type="entry name" value="ABC_membrane"/>
    <property type="match status" value="1"/>
</dbReference>
<dbReference type="PROSITE" id="PS50929">
    <property type="entry name" value="ABC_TM1F"/>
    <property type="match status" value="1"/>
</dbReference>
<evidence type="ECO:0000259" key="8">
    <source>
        <dbReference type="PROSITE" id="PS50893"/>
    </source>
</evidence>
<dbReference type="InterPro" id="IPR011527">
    <property type="entry name" value="ABC1_TM_dom"/>
</dbReference>
<dbReference type="GO" id="GO:0005524">
    <property type="term" value="F:ATP binding"/>
    <property type="evidence" value="ECO:0007669"/>
    <property type="project" value="UniProtKB-KW"/>
</dbReference>
<dbReference type="PROSITE" id="PS50893">
    <property type="entry name" value="ABC_TRANSPORTER_2"/>
    <property type="match status" value="1"/>
</dbReference>
<protein>
    <submittedName>
        <fullName evidence="10">ABC transporter ATP-binding protein</fullName>
    </submittedName>
</protein>
<evidence type="ECO:0000256" key="6">
    <source>
        <dbReference type="ARBA" id="ARBA00023136"/>
    </source>
</evidence>
<dbReference type="EMBL" id="JAWDIT010000002">
    <property type="protein sequence ID" value="MDU0345140.1"/>
    <property type="molecule type" value="Genomic_DNA"/>
</dbReference>
<dbReference type="Pfam" id="PF00005">
    <property type="entry name" value="ABC_tran"/>
    <property type="match status" value="1"/>
</dbReference>
<evidence type="ECO:0000256" key="2">
    <source>
        <dbReference type="ARBA" id="ARBA00022692"/>
    </source>
</evidence>
<accession>A0ABU3SK14</accession>